<dbReference type="EMBL" id="CP021354">
    <property type="protein sequence ID" value="AWK75209.1"/>
    <property type="molecule type" value="Genomic_DNA"/>
</dbReference>
<evidence type="ECO:0000256" key="1">
    <source>
        <dbReference type="SAM" id="MobiDB-lite"/>
    </source>
</evidence>
<dbReference type="Proteomes" id="UP000245711">
    <property type="component" value="Chromosome"/>
</dbReference>
<reference evidence="2 3" key="1">
    <citation type="submission" date="2017-05" db="EMBL/GenBank/DDBJ databases">
        <title>Isolation of Rhodococcus sp. S2-17 biodegrading of BP-3.</title>
        <authorList>
            <person name="Lee Y."/>
            <person name="Kim K.H."/>
            <person name="Chun B.H."/>
            <person name="Jung H.S."/>
            <person name="Jeon C.O."/>
        </authorList>
    </citation>
    <scope>NUCLEOTIDE SEQUENCE [LARGE SCALE GENOMIC DNA]</scope>
    <source>
        <strain evidence="2 3">S2-17</strain>
    </source>
</reference>
<evidence type="ECO:0000313" key="2">
    <source>
        <dbReference type="EMBL" id="AWK75209.1"/>
    </source>
</evidence>
<feature type="compositionally biased region" description="Basic and acidic residues" evidence="1">
    <location>
        <begin position="164"/>
        <end position="178"/>
    </location>
</feature>
<dbReference type="RefSeq" id="WP_109334722.1">
    <property type="nucleotide sequence ID" value="NZ_CP021354.1"/>
</dbReference>
<feature type="compositionally biased region" description="Basic and acidic residues" evidence="1">
    <location>
        <begin position="113"/>
        <end position="154"/>
    </location>
</feature>
<keyword evidence="2" id="KW-0648">Protein biosynthesis</keyword>
<keyword evidence="2" id="KW-0396">Initiation factor</keyword>
<feature type="region of interest" description="Disordered" evidence="1">
    <location>
        <begin position="86"/>
        <end position="225"/>
    </location>
</feature>
<protein>
    <submittedName>
        <fullName evidence="2">IF2 family translation initiation factor</fullName>
    </submittedName>
</protein>
<dbReference type="KEGG" id="roz:CBI38_30305"/>
<sequence length="225" mass="24827">MNIVSVPLAVLRLQYKIVRFPLQLIEDQFMSRLGTEAPARVMYERTLGVLDGAVGSVLGDQEVEQRGAALTKRSDALLRAAELDAEASRKEAEADAELEAGRQRANEQQVEAQEAKQREVEQARKREEERKRAAAQEAEQRKQAAAKQADEQAAQRKQAAEAAARNEREKIKAAEEKAAAPAKEQLQEAADKQNEAADKRARADRVEDLAESEAANRKNEKAAGS</sequence>
<proteinExistence type="predicted"/>
<dbReference type="GO" id="GO:0003743">
    <property type="term" value="F:translation initiation factor activity"/>
    <property type="evidence" value="ECO:0007669"/>
    <property type="project" value="UniProtKB-KW"/>
</dbReference>
<dbReference type="AlphaFoldDB" id="A0A2S2C2V9"/>
<gene>
    <name evidence="2" type="ORF">CBI38_30305</name>
</gene>
<dbReference type="OrthoDB" id="4641925at2"/>
<name>A0A2S2C2V9_9NOCA</name>
<keyword evidence="3" id="KW-1185">Reference proteome</keyword>
<organism evidence="2 3">
    <name type="scientific">Rhodococcus oxybenzonivorans</name>
    <dbReference type="NCBI Taxonomy" id="1990687"/>
    <lineage>
        <taxon>Bacteria</taxon>
        <taxon>Bacillati</taxon>
        <taxon>Actinomycetota</taxon>
        <taxon>Actinomycetes</taxon>
        <taxon>Mycobacteriales</taxon>
        <taxon>Nocardiaceae</taxon>
        <taxon>Rhodococcus</taxon>
    </lineage>
</organism>
<evidence type="ECO:0000313" key="3">
    <source>
        <dbReference type="Proteomes" id="UP000245711"/>
    </source>
</evidence>
<feature type="compositionally biased region" description="Basic and acidic residues" evidence="1">
    <location>
        <begin position="86"/>
        <end position="105"/>
    </location>
</feature>
<accession>A0A2S2C2V9</accession>
<feature type="compositionally biased region" description="Basic and acidic residues" evidence="1">
    <location>
        <begin position="185"/>
        <end position="225"/>
    </location>
</feature>